<name>A0A087C4G8_9BIFI</name>
<dbReference type="InterPro" id="IPR050275">
    <property type="entry name" value="PGM_Phosphatase"/>
</dbReference>
<comment type="caution">
    <text evidence="3">The sequence shown here is derived from an EMBL/GenBank/DDBJ whole genome shotgun (WGS) entry which is preliminary data.</text>
</comment>
<evidence type="ECO:0000256" key="1">
    <source>
        <dbReference type="PIRSR" id="PIRSR613078-2"/>
    </source>
</evidence>
<dbReference type="STRING" id="1437603.GCA_000771525_01823"/>
<dbReference type="eggNOG" id="COG0406">
    <property type="taxonomic scope" value="Bacteria"/>
</dbReference>
<sequence>MVGMATFSTSGNDAQHPGYLVLLRHGQTAWSVSGQHTGRTDIPLTAVGQGQAVAAGARIRREFPEGFAEGRVFSSPLRRARQTAQYAGFAGAATCPGIAEWDYGRAEGRTRTQISEAWQGDWDLWRDGTQVLGHEYEGEHDELLPSGETVRVRNTAGEALDEVAARARGVVEDVLPVIEGGESVLLVAHAHILRILTTQWLGVDPHVAKLLRLDTAHFSVLSLYKGDRVIDHWNV</sequence>
<evidence type="ECO:0000313" key="4">
    <source>
        <dbReference type="Proteomes" id="UP000029082"/>
    </source>
</evidence>
<dbReference type="InterPro" id="IPR013078">
    <property type="entry name" value="His_Pase_superF_clade-1"/>
</dbReference>
<evidence type="ECO:0000256" key="2">
    <source>
        <dbReference type="PIRSR" id="PIRSR613078-3"/>
    </source>
</evidence>
<feature type="binding site" evidence="1">
    <location>
        <begin position="37"/>
        <end position="38"/>
    </location>
    <ligand>
        <name>substrate</name>
    </ligand>
</feature>
<proteinExistence type="predicted"/>
<dbReference type="PANTHER" id="PTHR48100">
    <property type="entry name" value="BROAD-SPECIFICITY PHOSPHATASE YOR283W-RELATED"/>
    <property type="match status" value="1"/>
</dbReference>
<feature type="site" description="Transition state stabilizer" evidence="2">
    <location>
        <position position="189"/>
    </location>
</feature>
<dbReference type="SUPFAM" id="SSF53254">
    <property type="entry name" value="Phosphoglycerate mutase-like"/>
    <property type="match status" value="1"/>
</dbReference>
<keyword evidence="4" id="KW-1185">Reference proteome</keyword>
<gene>
    <name evidence="3" type="ORF">BMON_1432</name>
</gene>
<dbReference type="Pfam" id="PF00300">
    <property type="entry name" value="His_Phos_1"/>
    <property type="match status" value="2"/>
</dbReference>
<dbReference type="Proteomes" id="UP000029082">
    <property type="component" value="Unassembled WGS sequence"/>
</dbReference>
<protein>
    <submittedName>
        <fullName evidence="3">Phosphoglycerate mutase</fullName>
    </submittedName>
</protein>
<dbReference type="PANTHER" id="PTHR48100:SF15">
    <property type="entry name" value="SEDOHEPTULOSE 1,7-BISPHOSPHATASE"/>
    <property type="match status" value="1"/>
</dbReference>
<dbReference type="AlphaFoldDB" id="A0A087C4G8"/>
<feature type="binding site" evidence="1">
    <location>
        <position position="79"/>
    </location>
    <ligand>
        <name>substrate</name>
    </ligand>
</feature>
<dbReference type="InterPro" id="IPR029033">
    <property type="entry name" value="His_PPase_superfam"/>
</dbReference>
<dbReference type="SMART" id="SM00855">
    <property type="entry name" value="PGAM"/>
    <property type="match status" value="1"/>
</dbReference>
<dbReference type="EMBL" id="JGZE01000004">
    <property type="protein sequence ID" value="KFI78168.1"/>
    <property type="molecule type" value="Genomic_DNA"/>
</dbReference>
<dbReference type="GO" id="GO:0016791">
    <property type="term" value="F:phosphatase activity"/>
    <property type="evidence" value="ECO:0007669"/>
    <property type="project" value="TreeGrafter"/>
</dbReference>
<evidence type="ECO:0000313" key="3">
    <source>
        <dbReference type="EMBL" id="KFI78168.1"/>
    </source>
</evidence>
<dbReference type="Gene3D" id="3.40.50.1240">
    <property type="entry name" value="Phosphoglycerate mutase-like"/>
    <property type="match status" value="1"/>
</dbReference>
<organism evidence="3 4">
    <name type="scientific">Bifidobacterium mongoliense DSM 21395</name>
    <dbReference type="NCBI Taxonomy" id="1437603"/>
    <lineage>
        <taxon>Bacteria</taxon>
        <taxon>Bacillati</taxon>
        <taxon>Actinomycetota</taxon>
        <taxon>Actinomycetes</taxon>
        <taxon>Bifidobacteriales</taxon>
        <taxon>Bifidobacteriaceae</taxon>
        <taxon>Bifidobacterium</taxon>
    </lineage>
</organism>
<reference evidence="3 4" key="1">
    <citation type="submission" date="2014-03" db="EMBL/GenBank/DDBJ databases">
        <title>Genomics of Bifidobacteria.</title>
        <authorList>
            <person name="Ventura M."/>
            <person name="Milani C."/>
            <person name="Lugli G.A."/>
        </authorList>
    </citation>
    <scope>NUCLEOTIDE SEQUENCE [LARGE SCALE GENOMIC DNA]</scope>
    <source>
        <strain evidence="3 4">DSM 21395</strain>
    </source>
</reference>
<dbReference type="CDD" id="cd07067">
    <property type="entry name" value="HP_PGM_like"/>
    <property type="match status" value="1"/>
</dbReference>
<accession>A0A087C4G8</accession>